<organism evidence="2 3">
    <name type="scientific">Paramicrosporidium saccamoebae</name>
    <dbReference type="NCBI Taxonomy" id="1246581"/>
    <lineage>
        <taxon>Eukaryota</taxon>
        <taxon>Fungi</taxon>
        <taxon>Fungi incertae sedis</taxon>
        <taxon>Cryptomycota</taxon>
        <taxon>Cryptomycota incertae sedis</taxon>
        <taxon>Paramicrosporidium</taxon>
    </lineage>
</organism>
<evidence type="ECO:0000256" key="1">
    <source>
        <dbReference type="ARBA" id="ARBA00009885"/>
    </source>
</evidence>
<dbReference type="InterPro" id="IPR006735">
    <property type="entry name" value="Rtf2"/>
</dbReference>
<dbReference type="OrthoDB" id="247013at2759"/>
<dbReference type="AlphaFoldDB" id="A0A2H9TNP6"/>
<comment type="caution">
    <text evidence="2">The sequence shown here is derived from an EMBL/GenBank/DDBJ whole genome shotgun (WGS) entry which is preliminary data.</text>
</comment>
<comment type="similarity">
    <text evidence="1">Belongs to the rtf2 family.</text>
</comment>
<protein>
    <submittedName>
        <fullName evidence="2">Uncharacterized protein</fullName>
    </submittedName>
</protein>
<sequence>MGADGGSIPKRIELVRTKARPPNTETAKQSKLECWKYCALSKELLQAPVVTCKLGRLYNKESILKFLLDRKSFPEAETAHIKGLKDLVTLNMTPNQSFKQNDTVRSTQTTDAGASPFICPVTGKEMNGNFPFVYLKRCGCVLSEQALREISVESCLKCGKKRTAGDVVELNPRKSDIERKRPAEVPAKVLIDDSEETPYLPSERGYRPSLSGLATFRKTAAIDSLYKK</sequence>
<name>A0A2H9TNP6_9FUNG</name>
<accession>A0A2H9TNP6</accession>
<dbReference type="PANTHER" id="PTHR12775">
    <property type="entry name" value="PROTEIN C20ORF43 HOMOLOG"/>
    <property type="match status" value="1"/>
</dbReference>
<dbReference type="STRING" id="1246581.A0A2H9TNP6"/>
<dbReference type="Pfam" id="PF04641">
    <property type="entry name" value="Rtf2"/>
    <property type="match status" value="1"/>
</dbReference>
<gene>
    <name evidence="2" type="ORF">PSACC_00807</name>
</gene>
<dbReference type="Proteomes" id="UP000240830">
    <property type="component" value="Unassembled WGS sequence"/>
</dbReference>
<dbReference type="PANTHER" id="PTHR12775:SF0">
    <property type="entry name" value="REPLICATION TERMINATION FACTOR 2"/>
    <property type="match status" value="1"/>
</dbReference>
<evidence type="ECO:0000313" key="3">
    <source>
        <dbReference type="Proteomes" id="UP000240830"/>
    </source>
</evidence>
<dbReference type="CDD" id="cd16653">
    <property type="entry name" value="RING-like_Rtf2"/>
    <property type="match status" value="1"/>
</dbReference>
<proteinExistence type="inferred from homology"/>
<evidence type="ECO:0000313" key="2">
    <source>
        <dbReference type="EMBL" id="PJF19342.1"/>
    </source>
</evidence>
<dbReference type="EMBL" id="MTSL01000065">
    <property type="protein sequence ID" value="PJF19342.1"/>
    <property type="molecule type" value="Genomic_DNA"/>
</dbReference>
<keyword evidence="3" id="KW-1185">Reference proteome</keyword>
<dbReference type="InterPro" id="IPR027799">
    <property type="entry name" value="Rtf2_RING-finger"/>
</dbReference>
<reference evidence="2 3" key="1">
    <citation type="submission" date="2016-10" db="EMBL/GenBank/DDBJ databases">
        <title>The genome of Paramicrosporidium saccamoebae is the missing link in understanding Cryptomycota and Microsporidia evolution.</title>
        <authorList>
            <person name="Quandt C.A."/>
            <person name="Beaudet D."/>
            <person name="Corsaro D."/>
            <person name="Michel R."/>
            <person name="Corradi N."/>
            <person name="James T."/>
        </authorList>
    </citation>
    <scope>NUCLEOTIDE SEQUENCE [LARGE SCALE GENOMIC DNA]</scope>
    <source>
        <strain evidence="2 3">KSL3</strain>
    </source>
</reference>
<dbReference type="GO" id="GO:0005634">
    <property type="term" value="C:nucleus"/>
    <property type="evidence" value="ECO:0007669"/>
    <property type="project" value="TreeGrafter"/>
</dbReference>
<dbReference type="GO" id="GO:0006274">
    <property type="term" value="P:DNA replication termination"/>
    <property type="evidence" value="ECO:0007669"/>
    <property type="project" value="TreeGrafter"/>
</dbReference>